<evidence type="ECO:0000313" key="1">
    <source>
        <dbReference type="EMBL" id="GLZ76495.1"/>
    </source>
</evidence>
<dbReference type="EMBL" id="BSTX01000001">
    <property type="protein sequence ID" value="GLZ76495.1"/>
    <property type="molecule type" value="Genomic_DNA"/>
</dbReference>
<dbReference type="Proteomes" id="UP001165079">
    <property type="component" value="Unassembled WGS sequence"/>
</dbReference>
<keyword evidence="2" id="KW-1185">Reference proteome</keyword>
<organism evidence="1 2">
    <name type="scientific">Actinorhabdospora filicis</name>
    <dbReference type="NCBI Taxonomy" id="1785913"/>
    <lineage>
        <taxon>Bacteria</taxon>
        <taxon>Bacillati</taxon>
        <taxon>Actinomycetota</taxon>
        <taxon>Actinomycetes</taxon>
        <taxon>Micromonosporales</taxon>
        <taxon>Micromonosporaceae</taxon>
        <taxon>Actinorhabdospora</taxon>
    </lineage>
</organism>
<dbReference type="RefSeq" id="WP_285661672.1">
    <property type="nucleotide sequence ID" value="NZ_BSTX01000001.1"/>
</dbReference>
<reference evidence="1" key="1">
    <citation type="submission" date="2023-03" db="EMBL/GenBank/DDBJ databases">
        <title>Actinorhabdospora filicis NBRC 111898.</title>
        <authorList>
            <person name="Ichikawa N."/>
            <person name="Sato H."/>
            <person name="Tonouchi N."/>
        </authorList>
    </citation>
    <scope>NUCLEOTIDE SEQUENCE</scope>
    <source>
        <strain evidence="1">NBRC 111898</strain>
    </source>
</reference>
<sequence length="111" mass="11978">MPGDQMLGLTKATAFSDASNSQGIETDNLNTRVNAFLTDMEPVKDALWGNAQVRFNEAITQFLVGYNQLQKKLGRKAIALGEGNNYTVQTDQLMEGEIGTVGKSIPANITA</sequence>
<comment type="caution">
    <text evidence="1">The sequence shown here is derived from an EMBL/GenBank/DDBJ whole genome shotgun (WGS) entry which is preliminary data.</text>
</comment>
<protein>
    <submittedName>
        <fullName evidence="1">Uncharacterized protein</fullName>
    </submittedName>
</protein>
<gene>
    <name evidence="1" type="ORF">Afil01_13020</name>
</gene>
<proteinExistence type="predicted"/>
<evidence type="ECO:0000313" key="2">
    <source>
        <dbReference type="Proteomes" id="UP001165079"/>
    </source>
</evidence>
<dbReference type="AlphaFoldDB" id="A0A9W6SG23"/>
<accession>A0A9W6SG23</accession>
<name>A0A9W6SG23_9ACTN</name>